<dbReference type="PROSITE" id="PS50113">
    <property type="entry name" value="PAC"/>
    <property type="match status" value="3"/>
</dbReference>
<comment type="caution">
    <text evidence="12">The sequence shown here is derived from an EMBL/GenBank/DDBJ whole genome shotgun (WGS) entry which is preliminary data.</text>
</comment>
<feature type="domain" description="PAS" evidence="10">
    <location>
        <begin position="296"/>
        <end position="366"/>
    </location>
</feature>
<dbReference type="InterPro" id="IPR035965">
    <property type="entry name" value="PAS-like_dom_sf"/>
</dbReference>
<dbReference type="InterPro" id="IPR036097">
    <property type="entry name" value="HisK_dim/P_sf"/>
</dbReference>
<feature type="domain" description="Histidine kinase" evidence="8">
    <location>
        <begin position="557"/>
        <end position="775"/>
    </location>
</feature>
<feature type="domain" description="PAC" evidence="11">
    <location>
        <begin position="240"/>
        <end position="295"/>
    </location>
</feature>
<dbReference type="InterPro" id="IPR003594">
    <property type="entry name" value="HATPase_dom"/>
</dbReference>
<evidence type="ECO:0000256" key="4">
    <source>
        <dbReference type="ARBA" id="ARBA00022553"/>
    </source>
</evidence>
<dbReference type="InterPro" id="IPR013656">
    <property type="entry name" value="PAS_4"/>
</dbReference>
<dbReference type="PROSITE" id="PS50112">
    <property type="entry name" value="PAS"/>
    <property type="match status" value="1"/>
</dbReference>
<dbReference type="SMART" id="SM00388">
    <property type="entry name" value="HisKA"/>
    <property type="match status" value="1"/>
</dbReference>
<dbReference type="Gene3D" id="2.10.70.100">
    <property type="match status" value="1"/>
</dbReference>
<dbReference type="FunFam" id="3.30.450.20:FF:000099">
    <property type="entry name" value="Sensory box sensor histidine kinase"/>
    <property type="match status" value="1"/>
</dbReference>
<dbReference type="Gene3D" id="1.10.287.130">
    <property type="match status" value="1"/>
</dbReference>
<evidence type="ECO:0000256" key="7">
    <source>
        <dbReference type="PROSITE-ProRule" id="PRU00169"/>
    </source>
</evidence>
<keyword evidence="5" id="KW-0808">Transferase</keyword>
<dbReference type="EC" id="2.7.13.3" evidence="3"/>
<dbReference type="SMART" id="SM00091">
    <property type="entry name" value="PAS"/>
    <property type="match status" value="4"/>
</dbReference>
<feature type="domain" description="PAC" evidence="11">
    <location>
        <begin position="369"/>
        <end position="421"/>
    </location>
</feature>
<dbReference type="InterPro" id="IPR036890">
    <property type="entry name" value="HATPase_C_sf"/>
</dbReference>
<dbReference type="SUPFAM" id="SSF52172">
    <property type="entry name" value="CheY-like"/>
    <property type="match status" value="1"/>
</dbReference>
<dbReference type="CDD" id="cd00075">
    <property type="entry name" value="HATPase"/>
    <property type="match status" value="1"/>
</dbReference>
<proteinExistence type="predicted"/>
<dbReference type="RefSeq" id="WP_163963620.1">
    <property type="nucleotide sequence ID" value="NZ_JAAIVB010000041.1"/>
</dbReference>
<dbReference type="CDD" id="cd17580">
    <property type="entry name" value="REC_2_DhkD-like"/>
    <property type="match status" value="1"/>
</dbReference>
<dbReference type="NCBIfam" id="TIGR00229">
    <property type="entry name" value="sensory_box"/>
    <property type="match status" value="3"/>
</dbReference>
<feature type="domain" description="Response regulatory" evidence="9">
    <location>
        <begin position="797"/>
        <end position="913"/>
    </location>
</feature>
<keyword evidence="4 7" id="KW-0597">Phosphoprotein</keyword>
<dbReference type="CDD" id="cd00130">
    <property type="entry name" value="PAS"/>
    <property type="match status" value="2"/>
</dbReference>
<dbReference type="Pfam" id="PF00512">
    <property type="entry name" value="HisKA"/>
    <property type="match status" value="1"/>
</dbReference>
<dbReference type="EMBL" id="JAAIVB010000041">
    <property type="protein sequence ID" value="NEX61918.1"/>
    <property type="molecule type" value="Genomic_DNA"/>
</dbReference>
<feature type="domain" description="PAC" evidence="11">
    <location>
        <begin position="493"/>
        <end position="546"/>
    </location>
</feature>
<sequence length="915" mass="101105">MNKKRQVFSGNGDIAALLGKTDWRASPIGEPDSWPRSLSTMVSFALHSPLAMAVVWGKDMITIYNDAYGKILGDKHPAVFGKPFSEVWAERWERARPLVDKAYAGDASFFEDIPFSVRREGKDIPAWITYSCSPVLDEHGDVCGITAVCVDTTEKVSLRLAQEAESRRMLDLFEQAPGLVAVLRGPDHVFEFMNEAYRDFIGGQDFIGMPVKEALPDLAAQGFGELADRVFRTGEPFIGTEVPAQVRRWPGGTLEDRYFDFIYQPIRDESGKVTGLFTEGVDVTERVRRNQARRESDMKILQLADMIPQLTWIADANGSVTWCNKRWHDYTGLSAADVQGWGWQHLLEPEALPDVMQRWKASQQSGAPYEGMARMRGKDGKYRPFYILAIPLKDDAGQVTQWFGTNTDVSTLHEAQDELRRTQDWLQQGLDTGKMAVWEWQPQSGVIKYSDNAANVLGHTVGDAADGWTHVHPDDASRMQEVIGNAIAACGSFHETSRWVDPGTGKVTWVEQRGKVICSERGEPVSLVGINIDVTDRMLAELELKEASRRKDEFLAMLAHELRNPLAPISTAAYLLKVASHDERRIQQTSDIINRQVQHMTELLDDLLDVSRVTRGLVVLQKERVDLKYVVASAIEQARSQIEARQHELRTRIASASAFAEGDHTRLVQVLTNLLNNACRYTPPGGEITIALDVLEADIKLSVADTGIGIEADLLPRIFDLFTQGKRTPDRAQGGLGLGLALVKSLAGMHGGRIEVHSDGQGKGSLFSVYLPRLPDLAAVRLDVHHSLPASSAKRLRITIVDDNADAARMLAEALLASGHAVIASEDGASVLGDVEASASDVFILDIGLPGIDGYELARRLRRQEASAGAVLIALTGYGQDSDLALAREAGFDHHLVKPVRFERLQELLNALPLY</sequence>
<dbReference type="InterPro" id="IPR003661">
    <property type="entry name" value="HisK_dim/P_dom"/>
</dbReference>
<protein>
    <recommendedName>
        <fullName evidence="3">histidine kinase</fullName>
        <ecNumber evidence="3">2.7.13.3</ecNumber>
    </recommendedName>
</protein>
<dbReference type="CDD" id="cd00082">
    <property type="entry name" value="HisKA"/>
    <property type="match status" value="1"/>
</dbReference>
<organism evidence="12 13">
    <name type="scientific">Noviherbaspirillum galbum</name>
    <dbReference type="NCBI Taxonomy" id="2709383"/>
    <lineage>
        <taxon>Bacteria</taxon>
        <taxon>Pseudomonadati</taxon>
        <taxon>Pseudomonadota</taxon>
        <taxon>Betaproteobacteria</taxon>
        <taxon>Burkholderiales</taxon>
        <taxon>Oxalobacteraceae</taxon>
        <taxon>Noviherbaspirillum</taxon>
    </lineage>
</organism>
<dbReference type="SUPFAM" id="SSF55785">
    <property type="entry name" value="PYP-like sensor domain (PAS domain)"/>
    <property type="match status" value="4"/>
</dbReference>
<comment type="subcellular location">
    <subcellularLocation>
        <location evidence="2">Cell inner membrane</location>
        <topology evidence="2">Multi-pass membrane protein</topology>
    </subcellularLocation>
</comment>
<dbReference type="InterPro" id="IPR013655">
    <property type="entry name" value="PAS_fold_3"/>
</dbReference>
<dbReference type="SUPFAM" id="SSF55874">
    <property type="entry name" value="ATPase domain of HSP90 chaperone/DNA topoisomerase II/histidine kinase"/>
    <property type="match status" value="1"/>
</dbReference>
<name>A0A6B3SN87_9BURK</name>
<keyword evidence="6" id="KW-0418">Kinase</keyword>
<evidence type="ECO:0000256" key="5">
    <source>
        <dbReference type="ARBA" id="ARBA00022679"/>
    </source>
</evidence>
<gene>
    <name evidence="12" type="ORF">G3574_12595</name>
</gene>
<keyword evidence="13" id="KW-1185">Reference proteome</keyword>
<dbReference type="FunFam" id="3.30.565.10:FF:000006">
    <property type="entry name" value="Sensor histidine kinase WalK"/>
    <property type="match status" value="1"/>
</dbReference>
<evidence type="ECO:0000259" key="8">
    <source>
        <dbReference type="PROSITE" id="PS50109"/>
    </source>
</evidence>
<dbReference type="Pfam" id="PF02518">
    <property type="entry name" value="HATPase_c"/>
    <property type="match status" value="1"/>
</dbReference>
<feature type="modified residue" description="4-aspartylphosphate" evidence="7">
    <location>
        <position position="846"/>
    </location>
</feature>
<dbReference type="GO" id="GO:0005886">
    <property type="term" value="C:plasma membrane"/>
    <property type="evidence" value="ECO:0007669"/>
    <property type="project" value="UniProtKB-SubCell"/>
</dbReference>
<dbReference type="Pfam" id="PF00072">
    <property type="entry name" value="Response_reg"/>
    <property type="match status" value="1"/>
</dbReference>
<dbReference type="SMART" id="SM00086">
    <property type="entry name" value="PAC"/>
    <property type="match status" value="4"/>
</dbReference>
<evidence type="ECO:0000256" key="3">
    <source>
        <dbReference type="ARBA" id="ARBA00012438"/>
    </source>
</evidence>
<dbReference type="Gene3D" id="3.30.565.10">
    <property type="entry name" value="Histidine kinase-like ATPase, C-terminal domain"/>
    <property type="match status" value="1"/>
</dbReference>
<dbReference type="SUPFAM" id="SSF47384">
    <property type="entry name" value="Homodimeric domain of signal transducing histidine kinase"/>
    <property type="match status" value="1"/>
</dbReference>
<evidence type="ECO:0000259" key="10">
    <source>
        <dbReference type="PROSITE" id="PS50112"/>
    </source>
</evidence>
<dbReference type="Pfam" id="PF08447">
    <property type="entry name" value="PAS_3"/>
    <property type="match status" value="2"/>
</dbReference>
<dbReference type="GO" id="GO:0000155">
    <property type="term" value="F:phosphorelay sensor kinase activity"/>
    <property type="evidence" value="ECO:0007669"/>
    <property type="project" value="InterPro"/>
</dbReference>
<dbReference type="Proteomes" id="UP000482155">
    <property type="component" value="Unassembled WGS sequence"/>
</dbReference>
<dbReference type="InterPro" id="IPR004358">
    <property type="entry name" value="Sig_transdc_His_kin-like_C"/>
</dbReference>
<evidence type="ECO:0000259" key="9">
    <source>
        <dbReference type="PROSITE" id="PS50110"/>
    </source>
</evidence>
<evidence type="ECO:0000313" key="12">
    <source>
        <dbReference type="EMBL" id="NEX61918.1"/>
    </source>
</evidence>
<dbReference type="InterPro" id="IPR001610">
    <property type="entry name" value="PAC"/>
</dbReference>
<dbReference type="PROSITE" id="PS50110">
    <property type="entry name" value="RESPONSE_REGULATORY"/>
    <property type="match status" value="1"/>
</dbReference>
<dbReference type="PANTHER" id="PTHR43547:SF2">
    <property type="entry name" value="HYBRID SIGNAL TRANSDUCTION HISTIDINE KINASE C"/>
    <property type="match status" value="1"/>
</dbReference>
<evidence type="ECO:0000256" key="1">
    <source>
        <dbReference type="ARBA" id="ARBA00000085"/>
    </source>
</evidence>
<dbReference type="InterPro" id="IPR005467">
    <property type="entry name" value="His_kinase_dom"/>
</dbReference>
<dbReference type="PROSITE" id="PS50109">
    <property type="entry name" value="HIS_KIN"/>
    <property type="match status" value="1"/>
</dbReference>
<accession>A0A6B3SN87</accession>
<dbReference type="SMART" id="SM00387">
    <property type="entry name" value="HATPase_c"/>
    <property type="match status" value="1"/>
</dbReference>
<comment type="catalytic activity">
    <reaction evidence="1">
        <text>ATP + protein L-histidine = ADP + protein N-phospho-L-histidine.</text>
        <dbReference type="EC" id="2.7.13.3"/>
    </reaction>
</comment>
<reference evidence="12 13" key="1">
    <citation type="submission" date="2020-02" db="EMBL/GenBank/DDBJ databases">
        <authorList>
            <person name="Kim M.K."/>
        </authorList>
    </citation>
    <scope>NUCLEOTIDE SEQUENCE [LARGE SCALE GENOMIC DNA]</scope>
    <source>
        <strain evidence="12 13">17J57-3</strain>
    </source>
</reference>
<dbReference type="InterPro" id="IPR001789">
    <property type="entry name" value="Sig_transdc_resp-reg_receiver"/>
</dbReference>
<dbReference type="Pfam" id="PF08448">
    <property type="entry name" value="PAS_4"/>
    <property type="match status" value="2"/>
</dbReference>
<dbReference type="PRINTS" id="PR00344">
    <property type="entry name" value="BCTRLSENSOR"/>
</dbReference>
<dbReference type="SMART" id="SM00448">
    <property type="entry name" value="REC"/>
    <property type="match status" value="1"/>
</dbReference>
<dbReference type="InterPro" id="IPR011006">
    <property type="entry name" value="CheY-like_superfamily"/>
</dbReference>
<evidence type="ECO:0000256" key="6">
    <source>
        <dbReference type="ARBA" id="ARBA00022777"/>
    </source>
</evidence>
<evidence type="ECO:0000256" key="2">
    <source>
        <dbReference type="ARBA" id="ARBA00004429"/>
    </source>
</evidence>
<dbReference type="AlphaFoldDB" id="A0A6B3SN87"/>
<evidence type="ECO:0000313" key="13">
    <source>
        <dbReference type="Proteomes" id="UP000482155"/>
    </source>
</evidence>
<evidence type="ECO:0000259" key="11">
    <source>
        <dbReference type="PROSITE" id="PS50113"/>
    </source>
</evidence>
<dbReference type="InterPro" id="IPR000700">
    <property type="entry name" value="PAS-assoc_C"/>
</dbReference>
<dbReference type="Gene3D" id="3.30.450.20">
    <property type="entry name" value="PAS domain"/>
    <property type="match status" value="4"/>
</dbReference>
<dbReference type="InterPro" id="IPR000014">
    <property type="entry name" value="PAS"/>
</dbReference>
<dbReference type="Gene3D" id="3.40.50.2300">
    <property type="match status" value="1"/>
</dbReference>
<dbReference type="PANTHER" id="PTHR43547">
    <property type="entry name" value="TWO-COMPONENT HISTIDINE KINASE"/>
    <property type="match status" value="1"/>
</dbReference>